<dbReference type="EMBL" id="AP014548">
    <property type="protein sequence ID" value="BAO54162.1"/>
    <property type="molecule type" value="Genomic_DNA"/>
</dbReference>
<protein>
    <recommendedName>
        <fullName evidence="9">Lipopolysaccharide biosynthesis protein</fullName>
    </recommendedName>
</protein>
<evidence type="ECO:0000256" key="2">
    <source>
        <dbReference type="ARBA" id="ARBA00022475"/>
    </source>
</evidence>
<dbReference type="PANTHER" id="PTHR30250:SF30">
    <property type="entry name" value="LIPID III FLIPPASE"/>
    <property type="match status" value="1"/>
</dbReference>
<dbReference type="GO" id="GO:0005886">
    <property type="term" value="C:plasma membrane"/>
    <property type="evidence" value="ECO:0007669"/>
    <property type="project" value="UniProtKB-SubCell"/>
</dbReference>
<evidence type="ECO:0000256" key="1">
    <source>
        <dbReference type="ARBA" id="ARBA00004651"/>
    </source>
</evidence>
<evidence type="ECO:0000256" key="3">
    <source>
        <dbReference type="ARBA" id="ARBA00022692"/>
    </source>
</evidence>
<feature type="transmembrane region" description="Helical" evidence="6">
    <location>
        <begin position="59"/>
        <end position="77"/>
    </location>
</feature>
<reference evidence="7 8" key="1">
    <citation type="journal article" date="2014" name="Proc. Natl. Acad. Sci. U.S.A.">
        <title>Functional characterization of flavobacteria rhodopsins reveals a unique class of light-driven chloride pump in bacteria.</title>
        <authorList>
            <person name="Yoshizawa S."/>
            <person name="Kumagai Y."/>
            <person name="Kim H."/>
            <person name="Ogura Y."/>
            <person name="Hayashi T."/>
            <person name="Iwasaki W."/>
            <person name="DeLong E.F."/>
            <person name="Kogure K."/>
        </authorList>
    </citation>
    <scope>NUCLEOTIDE SEQUENCE [LARGE SCALE GENOMIC DNA]</scope>
    <source>
        <strain evidence="7 8">S1-08</strain>
    </source>
</reference>
<dbReference type="HOGENOM" id="CLU_042154_0_0_10"/>
<gene>
    <name evidence="7" type="ORF">NMS_0153</name>
</gene>
<evidence type="ECO:0000256" key="5">
    <source>
        <dbReference type="ARBA" id="ARBA00023136"/>
    </source>
</evidence>
<sequence length="430" mass="48667">MRNLMRRFNRNLLLKVAGYNSVNILLRIGIGGIMSWILARMIGPNGMAVMGNLRNFFQGLQSFSVLGLENGLVSYATQYKEDQKPLLETYGTAWIASLSITLLLSVAVFLTAGWLDAYLIGLSTSYAFVFQAMAVAMPFYVLFVLITSLLQGFEWYKQFITINIIINLVIFAVSVILIYAYALSGALISIVIAPIFQCGVGAMLWNRNRPDIKLRSILVFGYHSERLRPLLSYSAMALASAVLIPITYIAIRQDVRAVLGDVIAGDWEMLQRISGYYMLFVTTLISLYVLPQLSKDFSSRVYRSTVTHFYKTILPLVALGLVAIYLSRELIVSFLFTEEFVDMIPMFKWQLAGDFIKIITTVLAFRFIAINDLKRYLIAEVVSLSTFYIANYFMIRYYGNNGTVIAYLVSYLCYGIALLLLLRKELFKNS</sequence>
<dbReference type="InterPro" id="IPR044550">
    <property type="entry name" value="WzxE"/>
</dbReference>
<accession>W8VVT4</accession>
<feature type="transmembrane region" description="Helical" evidence="6">
    <location>
        <begin position="230"/>
        <end position="251"/>
    </location>
</feature>
<keyword evidence="2" id="KW-1003">Cell membrane</keyword>
<feature type="transmembrane region" description="Helical" evidence="6">
    <location>
        <begin position="313"/>
        <end position="337"/>
    </location>
</feature>
<dbReference type="RefSeq" id="WP_041494905.1">
    <property type="nucleotide sequence ID" value="NZ_AP014548.1"/>
</dbReference>
<evidence type="ECO:0000256" key="4">
    <source>
        <dbReference type="ARBA" id="ARBA00022989"/>
    </source>
</evidence>
<dbReference type="CDD" id="cd13125">
    <property type="entry name" value="MATE_like_10"/>
    <property type="match status" value="1"/>
</dbReference>
<dbReference type="Proteomes" id="UP000031760">
    <property type="component" value="Chromosome"/>
</dbReference>
<evidence type="ECO:0000256" key="6">
    <source>
        <dbReference type="SAM" id="Phobius"/>
    </source>
</evidence>
<dbReference type="STRING" id="1454201.NMS_0153"/>
<feature type="transmembrane region" description="Helical" evidence="6">
    <location>
        <begin position="349"/>
        <end position="369"/>
    </location>
</feature>
<dbReference type="PANTHER" id="PTHR30250">
    <property type="entry name" value="PST FAMILY PREDICTED COLANIC ACID TRANSPORTER"/>
    <property type="match status" value="1"/>
</dbReference>
<dbReference type="InterPro" id="IPR050833">
    <property type="entry name" value="Poly_Biosynth_Transport"/>
</dbReference>
<dbReference type="AlphaFoldDB" id="W8VVT4"/>
<keyword evidence="3 6" id="KW-0812">Transmembrane</keyword>
<dbReference type="KEGG" id="nmf:NMS_0153"/>
<feature type="transmembrane region" description="Helical" evidence="6">
    <location>
        <begin position="275"/>
        <end position="293"/>
    </location>
</feature>
<feature type="transmembrane region" description="Helical" evidence="6">
    <location>
        <begin position="12"/>
        <end position="39"/>
    </location>
</feature>
<feature type="transmembrane region" description="Helical" evidence="6">
    <location>
        <begin position="89"/>
        <end position="114"/>
    </location>
</feature>
<organism evidence="7 8">
    <name type="scientific">Nonlabens marinus S1-08</name>
    <dbReference type="NCBI Taxonomy" id="1454201"/>
    <lineage>
        <taxon>Bacteria</taxon>
        <taxon>Pseudomonadati</taxon>
        <taxon>Bacteroidota</taxon>
        <taxon>Flavobacteriia</taxon>
        <taxon>Flavobacteriales</taxon>
        <taxon>Flavobacteriaceae</taxon>
        <taxon>Nonlabens</taxon>
    </lineage>
</organism>
<dbReference type="OrthoDB" id="9769862at2"/>
<dbReference type="GO" id="GO:0009246">
    <property type="term" value="P:enterobacterial common antigen biosynthetic process"/>
    <property type="evidence" value="ECO:0007669"/>
    <property type="project" value="InterPro"/>
</dbReference>
<evidence type="ECO:0000313" key="8">
    <source>
        <dbReference type="Proteomes" id="UP000031760"/>
    </source>
</evidence>
<feature type="transmembrane region" description="Helical" evidence="6">
    <location>
        <begin position="126"/>
        <end position="147"/>
    </location>
</feature>
<evidence type="ECO:0000313" key="7">
    <source>
        <dbReference type="EMBL" id="BAO54162.1"/>
    </source>
</evidence>
<keyword evidence="4 6" id="KW-1133">Transmembrane helix</keyword>
<keyword evidence="8" id="KW-1185">Reference proteome</keyword>
<feature type="transmembrane region" description="Helical" evidence="6">
    <location>
        <begin position="404"/>
        <end position="422"/>
    </location>
</feature>
<keyword evidence="5 6" id="KW-0472">Membrane</keyword>
<name>W8VVT4_9FLAO</name>
<comment type="subcellular location">
    <subcellularLocation>
        <location evidence="1">Cell membrane</location>
        <topology evidence="1">Multi-pass membrane protein</topology>
    </subcellularLocation>
</comment>
<feature type="transmembrane region" description="Helical" evidence="6">
    <location>
        <begin position="159"/>
        <end position="180"/>
    </location>
</feature>
<evidence type="ECO:0008006" key="9">
    <source>
        <dbReference type="Google" id="ProtNLM"/>
    </source>
</evidence>
<feature type="transmembrane region" description="Helical" evidence="6">
    <location>
        <begin position="376"/>
        <end position="398"/>
    </location>
</feature>
<feature type="transmembrane region" description="Helical" evidence="6">
    <location>
        <begin position="186"/>
        <end position="205"/>
    </location>
</feature>
<proteinExistence type="predicted"/>